<proteinExistence type="predicted"/>
<feature type="transmembrane region" description="Helical" evidence="1">
    <location>
        <begin position="15"/>
        <end position="37"/>
    </location>
</feature>
<keyword evidence="1" id="KW-0472">Membrane</keyword>
<accession>A0AAU7E810</accession>
<name>A0AAU7E810_9BACT</name>
<dbReference type="AlphaFoldDB" id="A0AAU7E810"/>
<organism evidence="2">
    <name type="scientific">Campylobacter sp. CCS1377</name>
    <dbReference type="NCBI Taxonomy" id="3158229"/>
    <lineage>
        <taxon>Bacteria</taxon>
        <taxon>Pseudomonadati</taxon>
        <taxon>Campylobacterota</taxon>
        <taxon>Epsilonproteobacteria</taxon>
        <taxon>Campylobacterales</taxon>
        <taxon>Campylobacteraceae</taxon>
        <taxon>Campylobacter</taxon>
    </lineage>
</organism>
<reference evidence="2" key="1">
    <citation type="submission" date="2024-05" db="EMBL/GenBank/DDBJ databases">
        <title>Campylobacter coli isolated from environmental waters in Slovenia.</title>
        <authorList>
            <person name="Zautner A.E."/>
            <person name="Bunk B."/>
            <person name="Riedel T."/>
            <person name="Sproeer C."/>
        </authorList>
    </citation>
    <scope>NUCLEOTIDE SEQUENCE</scope>
    <source>
        <strain evidence="2">CCS1377</strain>
    </source>
</reference>
<protein>
    <recommendedName>
        <fullName evidence="3">2TM domain-containing protein</fullName>
    </recommendedName>
</protein>
<evidence type="ECO:0008006" key="3">
    <source>
        <dbReference type="Google" id="ProtNLM"/>
    </source>
</evidence>
<dbReference type="EMBL" id="CP155620">
    <property type="protein sequence ID" value="XBJ29365.1"/>
    <property type="molecule type" value="Genomic_DNA"/>
</dbReference>
<evidence type="ECO:0000313" key="2">
    <source>
        <dbReference type="EMBL" id="XBJ29365.1"/>
    </source>
</evidence>
<keyword evidence="1" id="KW-0812">Transmembrane</keyword>
<evidence type="ECO:0000256" key="1">
    <source>
        <dbReference type="SAM" id="Phobius"/>
    </source>
</evidence>
<keyword evidence="1" id="KW-1133">Transmembrane helix</keyword>
<sequence length="70" mass="8166">MENDEKIKKLKKLRFASIMYLIIALIHFIAVFSLSLFGENSMLVWSGIFWLILGMGYFIYAKYQLGKLAK</sequence>
<dbReference type="RefSeq" id="WP_348518658.1">
    <property type="nucleotide sequence ID" value="NZ_CP155620.1"/>
</dbReference>
<feature type="transmembrane region" description="Helical" evidence="1">
    <location>
        <begin position="43"/>
        <end position="60"/>
    </location>
</feature>
<gene>
    <name evidence="2" type="ORF">AAH949_00570</name>
</gene>